<evidence type="ECO:0000259" key="2">
    <source>
        <dbReference type="Pfam" id="PF14341"/>
    </source>
</evidence>
<feature type="domain" description="Type 4 fimbrial biogenesis protein PilX N-terminal" evidence="2">
    <location>
        <begin position="8"/>
        <end position="57"/>
    </location>
</feature>
<name>A0A2P1PMT4_9GAMM</name>
<dbReference type="Pfam" id="PF14341">
    <property type="entry name" value="PilX_N"/>
    <property type="match status" value="1"/>
</dbReference>
<dbReference type="AlphaFoldDB" id="A0A2P1PMT4"/>
<protein>
    <recommendedName>
        <fullName evidence="2">Type 4 fimbrial biogenesis protein PilX N-terminal domain-containing protein</fullName>
    </recommendedName>
</protein>
<dbReference type="Proteomes" id="UP000241074">
    <property type="component" value="Chromosome"/>
</dbReference>
<sequence>MQIKRKPQGAALAIGLMLILVITMTTIIAMSGSVMQEKMAGAARNESIAEGGADSVLRNGERWIFDYTVSSPVPLLPGATSFVTTPESSNLAGTDIRNFRTSSGWVAAGRPYQGQSSVGSNPISSSDYQSMTRVPAFMIEVLGVAASGSSRFIPGESHGLGGATTGGGGSNSVLRYYRITGRSTGGSDNVVRTAESTFTIVAAD</sequence>
<dbReference type="KEGG" id="xba:C7S18_02670"/>
<dbReference type="OrthoDB" id="5951427at2"/>
<keyword evidence="4" id="KW-1185">Reference proteome</keyword>
<evidence type="ECO:0000313" key="4">
    <source>
        <dbReference type="Proteomes" id="UP000241074"/>
    </source>
</evidence>
<evidence type="ECO:0000313" key="3">
    <source>
        <dbReference type="EMBL" id="AVP96163.1"/>
    </source>
</evidence>
<dbReference type="InterPro" id="IPR025746">
    <property type="entry name" value="PilX_N_dom"/>
</dbReference>
<reference evidence="3 4" key="2">
    <citation type="submission" date="2018-03" db="EMBL/GenBank/DDBJ databases">
        <authorList>
            <person name="Keele B.F."/>
        </authorList>
    </citation>
    <scope>NUCLEOTIDE SEQUENCE [LARGE SCALE GENOMIC DNA]</scope>
    <source>
        <strain evidence="3 4">D13</strain>
    </source>
</reference>
<evidence type="ECO:0000256" key="1">
    <source>
        <dbReference type="SAM" id="Phobius"/>
    </source>
</evidence>
<gene>
    <name evidence="3" type="ORF">C7S18_02670</name>
</gene>
<dbReference type="RefSeq" id="WP_106890092.1">
    <property type="nucleotide sequence ID" value="NZ_CP027860.1"/>
</dbReference>
<dbReference type="EMBL" id="CP027860">
    <property type="protein sequence ID" value="AVP96163.1"/>
    <property type="molecule type" value="Genomic_DNA"/>
</dbReference>
<accession>A0A2P1PMT4</accession>
<keyword evidence="1" id="KW-1133">Transmembrane helix</keyword>
<reference evidence="3 4" key="1">
    <citation type="submission" date="2018-03" db="EMBL/GenBank/DDBJ databases">
        <title>Ahniella affigens gen. nov., sp. nov., a gammaproteobacterium isolated from sandy soil near a stream.</title>
        <authorList>
            <person name="Ko Y."/>
            <person name="Kim J.-H."/>
        </authorList>
    </citation>
    <scope>NUCLEOTIDE SEQUENCE [LARGE SCALE GENOMIC DNA]</scope>
    <source>
        <strain evidence="3 4">D13</strain>
    </source>
</reference>
<proteinExistence type="predicted"/>
<keyword evidence="1" id="KW-0812">Transmembrane</keyword>
<organism evidence="3 4">
    <name type="scientific">Ahniella affigens</name>
    <dbReference type="NCBI Taxonomy" id="2021234"/>
    <lineage>
        <taxon>Bacteria</taxon>
        <taxon>Pseudomonadati</taxon>
        <taxon>Pseudomonadota</taxon>
        <taxon>Gammaproteobacteria</taxon>
        <taxon>Lysobacterales</taxon>
        <taxon>Rhodanobacteraceae</taxon>
        <taxon>Ahniella</taxon>
    </lineage>
</organism>
<feature type="transmembrane region" description="Helical" evidence="1">
    <location>
        <begin position="12"/>
        <end position="35"/>
    </location>
</feature>
<keyword evidence="1" id="KW-0472">Membrane</keyword>